<dbReference type="RefSeq" id="WP_142718396.1">
    <property type="nucleotide sequence ID" value="NZ_FXTC01000005.1"/>
</dbReference>
<dbReference type="Proteomes" id="UP000316916">
    <property type="component" value="Unassembled WGS sequence"/>
</dbReference>
<evidence type="ECO:0000259" key="1">
    <source>
        <dbReference type="Pfam" id="PF20283"/>
    </source>
</evidence>
<dbReference type="Pfam" id="PF20283">
    <property type="entry name" value="CTD7"/>
    <property type="match status" value="1"/>
</dbReference>
<name>A0A521DLG8_9FLAO</name>
<dbReference type="InterPro" id="IPR046913">
    <property type="entry name" value="ABC-3C_CTD7"/>
</dbReference>
<keyword evidence="3" id="KW-1185">Reference proteome</keyword>
<accession>A0A521DLG8</accession>
<protein>
    <recommendedName>
        <fullName evidence="1">ABC-three component systems C-terminal domain-containing protein</fullName>
    </recommendedName>
</protein>
<proteinExistence type="predicted"/>
<organism evidence="2 3">
    <name type="scientific">Chryseobacterium rhizoplanae</name>
    <dbReference type="NCBI Taxonomy" id="1609531"/>
    <lineage>
        <taxon>Bacteria</taxon>
        <taxon>Pseudomonadati</taxon>
        <taxon>Bacteroidota</taxon>
        <taxon>Flavobacteriia</taxon>
        <taxon>Flavobacteriales</taxon>
        <taxon>Weeksellaceae</taxon>
        <taxon>Chryseobacterium group</taxon>
        <taxon>Chryseobacterium</taxon>
    </lineage>
</organism>
<sequence>MSKDNNKGTPAGFIFQFEIALLELSKLSITDSISLEKVDDVAKEDKNGIYNCTIQAKHSIKTSTTNFGNTSTDLWKTLNIWIRKLVDKIVNPDNKFIAITNKSIPKDSILKEKNFNDFFNKIIKILNQQKIDYNAKTKAEQNRGVSIKATIDRIEFAIKYKPELEVIFNNFEIKENLDVKEEFLNNIFVSTKDPSVKDRIYDEFLGWIQVISKNNWKNKKEAIFSKKDFDLKYDLIRENPTIINSLFRHKKEIFADNIDFNNRDEIYIKQIDGFDRFEKEEIIKNAILDFVYCDIEITRLIINKDCSSLTRIDYEEFEENCEESWKRIKRKHILKPDLNQYTDDELNEIGCKIYDEIISDLRLKFLDNWEFNDSIKYIQNGTFLKLSNTLKIGWHPKWEEKYKK</sequence>
<evidence type="ECO:0000313" key="3">
    <source>
        <dbReference type="Proteomes" id="UP000316916"/>
    </source>
</evidence>
<gene>
    <name evidence="2" type="ORF">SAMN06265171_105175</name>
</gene>
<feature type="domain" description="ABC-three component systems C-terminal" evidence="1">
    <location>
        <begin position="268"/>
        <end position="400"/>
    </location>
</feature>
<reference evidence="2 3" key="1">
    <citation type="submission" date="2017-05" db="EMBL/GenBank/DDBJ databases">
        <authorList>
            <person name="Varghese N."/>
            <person name="Submissions S."/>
        </authorList>
    </citation>
    <scope>NUCLEOTIDE SEQUENCE [LARGE SCALE GENOMIC DNA]</scope>
    <source>
        <strain evidence="2 3">DSM 29371</strain>
    </source>
</reference>
<evidence type="ECO:0000313" key="2">
    <source>
        <dbReference type="EMBL" id="SMO71780.1"/>
    </source>
</evidence>
<dbReference type="EMBL" id="FXTC01000005">
    <property type="protein sequence ID" value="SMO71780.1"/>
    <property type="molecule type" value="Genomic_DNA"/>
</dbReference>
<dbReference type="AlphaFoldDB" id="A0A521DLG8"/>